<keyword evidence="1" id="KW-1133">Transmembrane helix</keyword>
<protein>
    <submittedName>
        <fullName evidence="2">Uncharacterized protein</fullName>
    </submittedName>
</protein>
<proteinExistence type="predicted"/>
<evidence type="ECO:0000256" key="1">
    <source>
        <dbReference type="SAM" id="Phobius"/>
    </source>
</evidence>
<gene>
    <name evidence="2" type="ORF">ACD_78C00388G0007</name>
</gene>
<organism evidence="2">
    <name type="scientific">uncultured bacterium</name>
    <name type="common">gcode 4</name>
    <dbReference type="NCBI Taxonomy" id="1234023"/>
    <lineage>
        <taxon>Bacteria</taxon>
        <taxon>environmental samples</taxon>
    </lineage>
</organism>
<keyword evidence="1" id="KW-0812">Transmembrane</keyword>
<dbReference type="AlphaFoldDB" id="K1XW54"/>
<reference evidence="2" key="1">
    <citation type="journal article" date="2012" name="Science">
        <title>Fermentation, hydrogen, and sulfur metabolism in multiple uncultivated bacterial phyla.</title>
        <authorList>
            <person name="Wrighton K.C."/>
            <person name="Thomas B.C."/>
            <person name="Sharon I."/>
            <person name="Miller C.S."/>
            <person name="Castelle C.J."/>
            <person name="VerBerkmoes N.C."/>
            <person name="Wilkins M.J."/>
            <person name="Hettich R.L."/>
            <person name="Lipton M.S."/>
            <person name="Williams K.H."/>
            <person name="Long P.E."/>
            <person name="Banfield J.F."/>
        </authorList>
    </citation>
    <scope>NUCLEOTIDE SEQUENCE [LARGE SCALE GENOMIC DNA]</scope>
</reference>
<sequence>MTFITKIQRQFHGIFRYWKNRRFRDEVRREKKQKYLFDTTKKGATFSLFSHNKKRFYYFNTLISIFEQNKVQFRLSFVLMGTFLCVSSIYIFFFSPYFRISPSKVIIERIDAVTDINIAYKSIEGVYGESIFSVDKNEVRTQMANLQKNLKRIDISRLFPNGLKIIIESYAPQFFVHFPDVEKNYIITSNGILIYQKTRDLPLYDLDLIDTRLSEVGFIEYKEAIREDFMRIVLISRDLFKQTFPTANIAKFAYFQAERELHIALESGTIILMRMWDDIEQQIAMLKYYNDSNKDIINSGNIQYIDVRTIGKVFSCAEKNLCKKNLARIYGPYYK</sequence>
<comment type="caution">
    <text evidence="2">The sequence shown here is derived from an EMBL/GenBank/DDBJ whole genome shotgun (WGS) entry which is preliminary data.</text>
</comment>
<keyword evidence="1" id="KW-0472">Membrane</keyword>
<name>K1XW54_9BACT</name>
<evidence type="ECO:0000313" key="2">
    <source>
        <dbReference type="EMBL" id="EKD29487.1"/>
    </source>
</evidence>
<accession>K1XW54</accession>
<feature type="transmembrane region" description="Helical" evidence="1">
    <location>
        <begin position="77"/>
        <end position="98"/>
    </location>
</feature>
<dbReference type="EMBL" id="AMFJ01034388">
    <property type="protein sequence ID" value="EKD29487.1"/>
    <property type="molecule type" value="Genomic_DNA"/>
</dbReference>